<proteinExistence type="predicted"/>
<dbReference type="EMBL" id="CP013389">
    <property type="protein sequence ID" value="AOJ10074.1"/>
    <property type="molecule type" value="Genomic_DNA"/>
</dbReference>
<gene>
    <name evidence="1" type="ORF">WS71_22800</name>
</gene>
<evidence type="ECO:0000313" key="1">
    <source>
        <dbReference type="EMBL" id="AOJ10074.1"/>
    </source>
</evidence>
<protein>
    <submittedName>
        <fullName evidence="1">Uncharacterized protein</fullName>
    </submittedName>
</protein>
<evidence type="ECO:0000313" key="2">
    <source>
        <dbReference type="Proteomes" id="UP000067711"/>
    </source>
</evidence>
<organism evidence="1 2">
    <name type="scientific">Burkholderia mayonis</name>
    <dbReference type="NCBI Taxonomy" id="1385591"/>
    <lineage>
        <taxon>Bacteria</taxon>
        <taxon>Pseudomonadati</taxon>
        <taxon>Pseudomonadota</taxon>
        <taxon>Betaproteobacteria</taxon>
        <taxon>Burkholderiales</taxon>
        <taxon>Burkholderiaceae</taxon>
        <taxon>Burkholderia</taxon>
        <taxon>pseudomallei group</taxon>
    </lineage>
</organism>
<sequence length="144" mass="16192">MHGKSLFLHRAVSRTDQWGSKFPALSMACRHADSFSGGRQIAIAVTDTRRLRCAVFMNFGAVIEFRASWQELERAGTWWHYARAWHFWVVENRESADRMFLSDSSHLVVTPSGLNACSGTSTNALLSLLRAAEEHASSQLSSQY</sequence>
<dbReference type="AlphaFoldDB" id="A0A1B4G2C5"/>
<reference evidence="1 2" key="1">
    <citation type="submission" date="2015-12" db="EMBL/GenBank/DDBJ databases">
        <title>Diversity of Burkholderia near neighbor genomes.</title>
        <authorList>
            <person name="Sahl J."/>
            <person name="Wagner D."/>
            <person name="Keim P."/>
        </authorList>
    </citation>
    <scope>NUCLEOTIDE SEQUENCE [LARGE SCALE GENOMIC DNA]</scope>
    <source>
        <strain evidence="1 2">BDU8</strain>
    </source>
</reference>
<dbReference type="Proteomes" id="UP000067711">
    <property type="component" value="Chromosome 1"/>
</dbReference>
<name>A0A1B4G2C5_9BURK</name>
<accession>A0A1B4G2C5</accession>